<dbReference type="SMART" id="SM00918">
    <property type="entry name" value="Lig_chan-Glu_bd"/>
    <property type="match status" value="1"/>
</dbReference>
<dbReference type="InterPro" id="IPR001828">
    <property type="entry name" value="ANF_lig-bd_rcpt"/>
</dbReference>
<feature type="compositionally biased region" description="Basic and acidic residues" evidence="17">
    <location>
        <begin position="452"/>
        <end position="462"/>
    </location>
</feature>
<dbReference type="Pfam" id="PF01094">
    <property type="entry name" value="ANF_receptor"/>
    <property type="match status" value="1"/>
</dbReference>
<dbReference type="InterPro" id="IPR019594">
    <property type="entry name" value="Glu/Gly-bd"/>
</dbReference>
<dbReference type="InterPro" id="IPR015683">
    <property type="entry name" value="Ionotropic_Glu_rcpt"/>
</dbReference>
<dbReference type="FunFam" id="1.10.287.70:FF:000143">
    <property type="entry name" value="Probable glutamate receptor"/>
    <property type="match status" value="1"/>
</dbReference>
<dbReference type="GO" id="GO:0015276">
    <property type="term" value="F:ligand-gated monoatomic ion channel activity"/>
    <property type="evidence" value="ECO:0007669"/>
    <property type="project" value="InterPro"/>
</dbReference>
<keyword evidence="12" id="KW-1071">Ligand-gated ion channel</keyword>
<evidence type="ECO:0000259" key="20">
    <source>
        <dbReference type="SMART" id="SM00918"/>
    </source>
</evidence>
<evidence type="ECO:0000256" key="5">
    <source>
        <dbReference type="ARBA" id="ARBA00022989"/>
    </source>
</evidence>
<keyword evidence="2" id="KW-0813">Transport</keyword>
<evidence type="ECO:0000313" key="21">
    <source>
        <dbReference type="EMBL" id="KAK2560020.1"/>
    </source>
</evidence>
<feature type="binding site" evidence="15">
    <location>
        <position position="226"/>
    </location>
    <ligand>
        <name>L-glutamate</name>
        <dbReference type="ChEBI" id="CHEBI:29985"/>
    </ligand>
</feature>
<feature type="site" description="Crucial to convey clamshell closure to channel opening" evidence="16">
    <location>
        <position position="374"/>
    </location>
</feature>
<dbReference type="GO" id="GO:0038023">
    <property type="term" value="F:signaling receptor activity"/>
    <property type="evidence" value="ECO:0007669"/>
    <property type="project" value="InterPro"/>
</dbReference>
<dbReference type="GO" id="GO:0045211">
    <property type="term" value="C:postsynaptic membrane"/>
    <property type="evidence" value="ECO:0007669"/>
    <property type="project" value="UniProtKB-SubCell"/>
</dbReference>
<evidence type="ECO:0000256" key="9">
    <source>
        <dbReference type="ARBA" id="ARBA00023170"/>
    </source>
</evidence>
<evidence type="ECO:0000259" key="19">
    <source>
        <dbReference type="SMART" id="SM00079"/>
    </source>
</evidence>
<keyword evidence="10" id="KW-0325">Glycoprotein</keyword>
<comment type="subcellular location">
    <subcellularLocation>
        <location evidence="1">Cell membrane</location>
        <topology evidence="1">Multi-pass membrane protein</topology>
    </subcellularLocation>
    <subcellularLocation>
        <location evidence="14">Postsynaptic cell membrane</location>
    </subcellularLocation>
</comment>
<evidence type="ECO:0000256" key="14">
    <source>
        <dbReference type="ARBA" id="ARBA00034100"/>
    </source>
</evidence>
<comment type="caution">
    <text evidence="21">The sequence shown here is derived from an EMBL/GenBank/DDBJ whole genome shotgun (WGS) entry which is preliminary data.</text>
</comment>
<evidence type="ECO:0000256" key="17">
    <source>
        <dbReference type="SAM" id="MobiDB-lite"/>
    </source>
</evidence>
<reference evidence="21" key="1">
    <citation type="journal article" date="2023" name="G3 (Bethesda)">
        <title>Whole genome assembly and annotation of the endangered Caribbean coral Acropora cervicornis.</title>
        <authorList>
            <person name="Selwyn J.D."/>
            <person name="Vollmer S.V."/>
        </authorList>
    </citation>
    <scope>NUCLEOTIDE SEQUENCE</scope>
    <source>
        <strain evidence="21">K2</strain>
    </source>
</reference>
<organism evidence="21 22">
    <name type="scientific">Acropora cervicornis</name>
    <name type="common">Staghorn coral</name>
    <dbReference type="NCBI Taxonomy" id="6130"/>
    <lineage>
        <taxon>Eukaryota</taxon>
        <taxon>Metazoa</taxon>
        <taxon>Cnidaria</taxon>
        <taxon>Anthozoa</taxon>
        <taxon>Hexacorallia</taxon>
        <taxon>Scleractinia</taxon>
        <taxon>Astrocoeniina</taxon>
        <taxon>Acroporidae</taxon>
        <taxon>Acropora</taxon>
    </lineage>
</organism>
<feature type="transmembrane region" description="Helical" evidence="18">
    <location>
        <begin position="341"/>
        <end position="367"/>
    </location>
</feature>
<dbReference type="FunFam" id="3.40.190.10:FF:000024">
    <property type="entry name" value="Glutamate receptor, ionotropic, delta 1"/>
    <property type="match status" value="1"/>
</dbReference>
<name>A0AAD9QFN4_ACRCE</name>
<evidence type="ECO:0000256" key="12">
    <source>
        <dbReference type="ARBA" id="ARBA00023286"/>
    </source>
</evidence>
<keyword evidence="8 18" id="KW-0472">Membrane</keyword>
<evidence type="ECO:0000256" key="11">
    <source>
        <dbReference type="ARBA" id="ARBA00023257"/>
    </source>
</evidence>
<protein>
    <submittedName>
        <fullName evidence="21">Glutamate receptor 4</fullName>
    </submittedName>
</protein>
<feature type="binding site" evidence="15">
    <location>
        <position position="395"/>
    </location>
    <ligand>
        <name>L-glutamate</name>
        <dbReference type="ChEBI" id="CHEBI:29985"/>
    </ligand>
</feature>
<keyword evidence="7" id="KW-0406">Ion transport</keyword>
<keyword evidence="6" id="KW-0770">Synapse</keyword>
<evidence type="ECO:0000256" key="15">
    <source>
        <dbReference type="PIRSR" id="PIRSR601508-1"/>
    </source>
</evidence>
<accession>A0AAD9QFN4</accession>
<keyword evidence="11" id="KW-0628">Postsynaptic cell membrane</keyword>
<keyword evidence="9 21" id="KW-0675">Receptor</keyword>
<dbReference type="Gene3D" id="3.40.50.2300">
    <property type="match status" value="2"/>
</dbReference>
<gene>
    <name evidence="21" type="ORF">P5673_017607</name>
</gene>
<evidence type="ECO:0000256" key="3">
    <source>
        <dbReference type="ARBA" id="ARBA00022475"/>
    </source>
</evidence>
<dbReference type="AlphaFoldDB" id="A0AAD9QFN4"/>
<evidence type="ECO:0000256" key="1">
    <source>
        <dbReference type="ARBA" id="ARBA00004651"/>
    </source>
</evidence>
<dbReference type="SUPFAM" id="SSF81324">
    <property type="entry name" value="Voltage-gated potassium channels"/>
    <property type="match status" value="1"/>
</dbReference>
<evidence type="ECO:0000256" key="16">
    <source>
        <dbReference type="PIRSR" id="PIRSR601508-2"/>
    </source>
</evidence>
<dbReference type="Gene3D" id="3.40.190.10">
    <property type="entry name" value="Periplasmic binding protein-like II"/>
    <property type="match status" value="2"/>
</dbReference>
<evidence type="ECO:0000313" key="22">
    <source>
        <dbReference type="Proteomes" id="UP001249851"/>
    </source>
</evidence>
<dbReference type="Gene3D" id="1.10.287.70">
    <property type="match status" value="1"/>
</dbReference>
<evidence type="ECO:0000256" key="18">
    <source>
        <dbReference type="SAM" id="Phobius"/>
    </source>
</evidence>
<keyword evidence="13" id="KW-0407">Ion channel</keyword>
<feature type="site" description="Interaction with the cone snail toxin Con-ikot-ikot" evidence="16">
    <location>
        <position position="400"/>
    </location>
</feature>
<evidence type="ECO:0000256" key="8">
    <source>
        <dbReference type="ARBA" id="ARBA00023136"/>
    </source>
</evidence>
<dbReference type="InterPro" id="IPR001320">
    <property type="entry name" value="Iontro_rcpt_C"/>
</dbReference>
<keyword evidence="3" id="KW-1003">Cell membrane</keyword>
<evidence type="ECO:0000256" key="7">
    <source>
        <dbReference type="ARBA" id="ARBA00023065"/>
    </source>
</evidence>
<feature type="domain" description="Ionotropic glutamate receptor C-terminal" evidence="19">
    <location>
        <begin position="149"/>
        <end position="446"/>
    </location>
</feature>
<feature type="binding site" evidence="15">
    <location>
        <position position="394"/>
    </location>
    <ligand>
        <name>L-glutamate</name>
        <dbReference type="ChEBI" id="CHEBI:29985"/>
    </ligand>
</feature>
<sequence length="462" mass="52115">MNRTSCFKKSGIVFRPATRSQENCEVMVFDQYLIQEIIGFSYDAIQVISQAVNTNQCSSINGSSVSMQDRNAMLECLKKANVNGITGPVEFGLDGKRIDIEFEIFNLRNNTFLHIGDWNSTKLAVLYEDIQPNSGNGSSTGVAGKKIRTVIVLDPPFMFANTKDDGTVSYSGYCMDLLNELARSLHFTYEIYLVPDGRYGALTDNGTWNGMVGELNQEKADIAAAPLTVTEVREKTVDFMMPFMYFTEDMLIRKQKAVQEVDYLQFMNPFENEVWFCTIATIVVISIAVFVINYYSPYGYKREDGHGTSEEFNYFNSLWFSVACMLQQGGDNTPRSLSGRILAGCYWFCILIWISTYTANLAAFFTVKNAEHPISSLDDIVKTSYEVGVLDSSSTHAFFKSSKYEVHQKIWSRMERDGTFAQSVDEGVKWVREKDKPSLRQIDVSPQPASEGKPKEPEKPAI</sequence>
<dbReference type="EMBL" id="JARQWQ010000038">
    <property type="protein sequence ID" value="KAK2560020.1"/>
    <property type="molecule type" value="Genomic_DNA"/>
</dbReference>
<dbReference type="PRINTS" id="PR00177">
    <property type="entry name" value="NMDARECEPTOR"/>
</dbReference>
<dbReference type="Proteomes" id="UP001249851">
    <property type="component" value="Unassembled WGS sequence"/>
</dbReference>
<evidence type="ECO:0000256" key="13">
    <source>
        <dbReference type="ARBA" id="ARBA00023303"/>
    </source>
</evidence>
<dbReference type="Pfam" id="PF10613">
    <property type="entry name" value="Lig_chan-Glu_bd"/>
    <property type="match status" value="1"/>
</dbReference>
<evidence type="ECO:0000256" key="2">
    <source>
        <dbReference type="ARBA" id="ARBA00022448"/>
    </source>
</evidence>
<evidence type="ECO:0000256" key="10">
    <source>
        <dbReference type="ARBA" id="ARBA00023180"/>
    </source>
</evidence>
<dbReference type="Pfam" id="PF00060">
    <property type="entry name" value="Lig_chan"/>
    <property type="match status" value="1"/>
</dbReference>
<feature type="region of interest" description="Disordered" evidence="17">
    <location>
        <begin position="437"/>
        <end position="462"/>
    </location>
</feature>
<proteinExistence type="predicted"/>
<feature type="binding site" evidence="15">
    <location>
        <position position="233"/>
    </location>
    <ligand>
        <name>L-glutamate</name>
        <dbReference type="ChEBI" id="CHEBI:29985"/>
    </ligand>
</feature>
<feature type="transmembrane region" description="Helical" evidence="18">
    <location>
        <begin position="274"/>
        <end position="295"/>
    </location>
</feature>
<keyword evidence="22" id="KW-1185">Reference proteome</keyword>
<dbReference type="SMART" id="SM00079">
    <property type="entry name" value="PBPe"/>
    <property type="match status" value="1"/>
</dbReference>
<dbReference type="SUPFAM" id="SSF53850">
    <property type="entry name" value="Periplasmic binding protein-like II"/>
    <property type="match status" value="1"/>
</dbReference>
<feature type="domain" description="Ionotropic glutamate receptor L-glutamate and glycine-binding" evidence="20">
    <location>
        <begin position="156"/>
        <end position="217"/>
    </location>
</feature>
<reference evidence="21" key="2">
    <citation type="journal article" date="2023" name="Science">
        <title>Genomic signatures of disease resistance in endangered staghorn corals.</title>
        <authorList>
            <person name="Vollmer S.V."/>
            <person name="Selwyn J.D."/>
            <person name="Despard B.A."/>
            <person name="Roesel C.L."/>
        </authorList>
    </citation>
    <scope>NUCLEOTIDE SEQUENCE</scope>
    <source>
        <strain evidence="21">K2</strain>
    </source>
</reference>
<evidence type="ECO:0000256" key="4">
    <source>
        <dbReference type="ARBA" id="ARBA00022692"/>
    </source>
</evidence>
<keyword evidence="5 18" id="KW-1133">Transmembrane helix</keyword>
<keyword evidence="4 18" id="KW-0812">Transmembrane</keyword>
<feature type="binding site" evidence="15">
    <location>
        <position position="228"/>
    </location>
    <ligand>
        <name>L-glutamate</name>
        <dbReference type="ChEBI" id="CHEBI:29985"/>
    </ligand>
</feature>
<dbReference type="PANTHER" id="PTHR18966">
    <property type="entry name" value="IONOTROPIC GLUTAMATE RECEPTOR"/>
    <property type="match status" value="1"/>
</dbReference>
<dbReference type="SUPFAM" id="SSF53822">
    <property type="entry name" value="Periplasmic binding protein-like I"/>
    <property type="match status" value="1"/>
</dbReference>
<dbReference type="InterPro" id="IPR001508">
    <property type="entry name" value="Iono_Glu_rcpt_met"/>
</dbReference>
<dbReference type="InterPro" id="IPR028082">
    <property type="entry name" value="Peripla_BP_I"/>
</dbReference>
<evidence type="ECO:0000256" key="6">
    <source>
        <dbReference type="ARBA" id="ARBA00023018"/>
    </source>
</evidence>